<organism evidence="17 18">
    <name type="scientific">Hermetia illucens</name>
    <name type="common">Black soldier fly</name>
    <dbReference type="NCBI Taxonomy" id="343691"/>
    <lineage>
        <taxon>Eukaryota</taxon>
        <taxon>Metazoa</taxon>
        <taxon>Ecdysozoa</taxon>
        <taxon>Arthropoda</taxon>
        <taxon>Hexapoda</taxon>
        <taxon>Insecta</taxon>
        <taxon>Pterygota</taxon>
        <taxon>Neoptera</taxon>
        <taxon>Endopterygota</taxon>
        <taxon>Diptera</taxon>
        <taxon>Brachycera</taxon>
        <taxon>Stratiomyomorpha</taxon>
        <taxon>Stratiomyidae</taxon>
        <taxon>Hermetiinae</taxon>
        <taxon>Hermetia</taxon>
    </lineage>
</organism>
<dbReference type="EC" id="5.1.3.17" evidence="6"/>
<evidence type="ECO:0000256" key="13">
    <source>
        <dbReference type="SAM" id="MobiDB-lite"/>
    </source>
</evidence>
<keyword evidence="8" id="KW-0735">Signal-anchor</keyword>
<evidence type="ECO:0000313" key="17">
    <source>
        <dbReference type="EMBL" id="CAD7076897.1"/>
    </source>
</evidence>
<proteinExistence type="inferred from homology"/>
<evidence type="ECO:0000256" key="3">
    <source>
        <dbReference type="ARBA" id="ARBA00004841"/>
    </source>
</evidence>
<evidence type="ECO:0000256" key="14">
    <source>
        <dbReference type="SAM" id="Phobius"/>
    </source>
</evidence>
<evidence type="ECO:0000259" key="16">
    <source>
        <dbReference type="Pfam" id="PF21174"/>
    </source>
</evidence>
<dbReference type="Proteomes" id="UP000594454">
    <property type="component" value="Chromosome 1"/>
</dbReference>
<dbReference type="InterPro" id="IPR059154">
    <property type="entry name" value="Glce_b_sandwich"/>
</dbReference>
<name>A0A7R8U9Y5_HERIL</name>
<comment type="pathway">
    <text evidence="3">Glycan metabolism; heparin biosynthesis.</text>
</comment>
<accession>A0A7R8U9Y5</accession>
<dbReference type="GO" id="GO:0047464">
    <property type="term" value="F:heparosan-N-sulfate-glucuronate 5-epimerase activity"/>
    <property type="evidence" value="ECO:0007669"/>
    <property type="project" value="UniProtKB-EC"/>
</dbReference>
<evidence type="ECO:0000256" key="8">
    <source>
        <dbReference type="ARBA" id="ARBA00022968"/>
    </source>
</evidence>
<evidence type="ECO:0000256" key="11">
    <source>
        <dbReference type="ARBA" id="ARBA00023235"/>
    </source>
</evidence>
<dbReference type="Pfam" id="PF06662">
    <property type="entry name" value="C5-epim_C"/>
    <property type="match status" value="1"/>
</dbReference>
<dbReference type="OrthoDB" id="5914444at2759"/>
<evidence type="ECO:0000256" key="10">
    <source>
        <dbReference type="ARBA" id="ARBA00023136"/>
    </source>
</evidence>
<evidence type="ECO:0000256" key="6">
    <source>
        <dbReference type="ARBA" id="ARBA00012087"/>
    </source>
</evidence>
<evidence type="ECO:0000313" key="18">
    <source>
        <dbReference type="Proteomes" id="UP000594454"/>
    </source>
</evidence>
<dbReference type="GO" id="GO:0030210">
    <property type="term" value="P:heparin proteoglycan biosynthetic process"/>
    <property type="evidence" value="ECO:0007669"/>
    <property type="project" value="UniProtKB-UniPathway"/>
</dbReference>
<comment type="similarity">
    <text evidence="5">Belongs to the D-glucuronyl C5-epimerase family.</text>
</comment>
<keyword evidence="11" id="KW-0413">Isomerase</keyword>
<dbReference type="PANTHER" id="PTHR13174">
    <property type="entry name" value="D-GLUCURONYL C5-EPIMERASE"/>
    <property type="match status" value="1"/>
</dbReference>
<protein>
    <recommendedName>
        <fullName evidence="6">heparosan-N-sulfate-glucuronate 5-epimerase</fullName>
        <ecNumber evidence="6">5.1.3.17</ecNumber>
    </recommendedName>
</protein>
<evidence type="ECO:0000259" key="15">
    <source>
        <dbReference type="Pfam" id="PF06662"/>
    </source>
</evidence>
<evidence type="ECO:0000256" key="2">
    <source>
        <dbReference type="ARBA" id="ARBA00004606"/>
    </source>
</evidence>
<evidence type="ECO:0000256" key="12">
    <source>
        <dbReference type="ARBA" id="ARBA00037847"/>
    </source>
</evidence>
<comment type="catalytic activity">
    <reaction evidence="1">
        <text>[heparosan-N-sulfate](n) = [heparan-N-sulfate](n)</text>
        <dbReference type="Rhea" id="RHEA:20197"/>
        <dbReference type="Rhea" id="RHEA-COMP:9556"/>
        <dbReference type="Rhea" id="RHEA-COMP:9557"/>
        <dbReference type="ChEBI" id="CHEBI:58041"/>
        <dbReference type="ChEBI" id="CHEBI:58287"/>
        <dbReference type="EC" id="5.1.3.17"/>
    </reaction>
</comment>
<dbReference type="FunCoup" id="A0A7R8U9Y5">
    <property type="interactions" value="1056"/>
</dbReference>
<comment type="pathway">
    <text evidence="4">Glycan metabolism; heparan sulfate biosynthesis.</text>
</comment>
<dbReference type="GO" id="GO:0005794">
    <property type="term" value="C:Golgi apparatus"/>
    <property type="evidence" value="ECO:0007669"/>
    <property type="project" value="TreeGrafter"/>
</dbReference>
<dbReference type="Pfam" id="PF21174">
    <property type="entry name" value="Glce_b_sandwich"/>
    <property type="match status" value="1"/>
</dbReference>
<reference evidence="17 18" key="1">
    <citation type="submission" date="2020-11" db="EMBL/GenBank/DDBJ databases">
        <authorList>
            <person name="Wallbank WR R."/>
            <person name="Pardo Diaz C."/>
            <person name="Kozak K."/>
            <person name="Martin S."/>
            <person name="Jiggins C."/>
            <person name="Moest M."/>
            <person name="Warren A I."/>
            <person name="Generalovic N T."/>
            <person name="Byers J.R.P. K."/>
            <person name="Montejo-Kovacevich G."/>
            <person name="Yen C E."/>
        </authorList>
    </citation>
    <scope>NUCLEOTIDE SEQUENCE [LARGE SCALE GENOMIC DNA]</scope>
</reference>
<keyword evidence="7 14" id="KW-0812">Transmembrane</keyword>
<dbReference type="UniPathway" id="UPA00862"/>
<keyword evidence="10 14" id="KW-0472">Membrane</keyword>
<keyword evidence="9 14" id="KW-1133">Transmembrane helix</keyword>
<sequence length="701" mass="80681">MSGNHLEFPDKPNRAVWAPPLPPPLATIRSKQQHQQQQLEQPRSDRPCYVGINPTAAPPHRGAVTYLPLPVKRPRGHTSSGSRKVGPLFFIIMRLNLKIVLLCLCMAVCLLIVSVYMRCSDFSLPRDLVPRWERHLYNGRQDHYNEIDCFINQEVSIRCRRELDEVYIPFSFLSSYFEVYGTLTTDNGGVTRFNWSHSNSKVNYPKGKYDPRGLFMYFENYNVEVRDRVKCISASEGVPISTQWEKHGYFYPTQIAQFGLSHYSKNLTEPEPRKKILDDGDTTQLEWRIPKRSNLSRVWHTKLNTTVMYFTTTSHYDSAIQIQQLDHVLDLVLGIDLMLKSNSSSLMITIQNRETKRIFNIYYILADLLLSVQGENIYYGIGSNSINTWKHLTRDLLVDVQKGLTGFERKSMKIRRSELKISSISFLGVGAFDNLTLSTYEHLAHFYDAADWFVRHQDQKTGGWPNPVKRNLSGFVELQAGWYSAMGQGHAISLLSRAYWHSGGEKRYLKAAMNGMKPFRVLSKDGGVLAKFMGQYDWYEEYPTTPPSFVLNGFIYSLLGLYDLNSTAPLPIAREAGKLFQQGMRSLKKMLLLYDTGSGTSYDLRHFTLGVAPNLARWDYHATHVNQLLLLATIDNDPLISQTAERWKGYMFENEIYQRKYPSCYDDDVSSLTEFENLSKIKKDTHAAHVWFLDILLSYCL</sequence>
<dbReference type="EMBL" id="LR899009">
    <property type="protein sequence ID" value="CAD7076897.1"/>
    <property type="molecule type" value="Genomic_DNA"/>
</dbReference>
<gene>
    <name evidence="17" type="ORF">HERILL_LOCUS285</name>
</gene>
<feature type="domain" description="D-glucuronyl C5-epimerase C-terminal" evidence="15">
    <location>
        <begin position="457"/>
        <end position="648"/>
    </location>
</feature>
<dbReference type="GO" id="GO:0015012">
    <property type="term" value="P:heparan sulfate proteoglycan biosynthetic process"/>
    <property type="evidence" value="ECO:0007669"/>
    <property type="project" value="InterPro"/>
</dbReference>
<dbReference type="InterPro" id="IPR010598">
    <property type="entry name" value="C5-epim_C"/>
</dbReference>
<evidence type="ECO:0000256" key="7">
    <source>
        <dbReference type="ARBA" id="ARBA00022692"/>
    </source>
</evidence>
<comment type="subcellular location">
    <subcellularLocation>
        <location evidence="12">Endomembrane system</location>
        <topology evidence="12">Single-pass membrane protein</topology>
    </subcellularLocation>
    <subcellularLocation>
        <location evidence="2">Membrane</location>
        <topology evidence="2">Single-pass type II membrane protein</topology>
    </subcellularLocation>
</comment>
<keyword evidence="18" id="KW-1185">Reference proteome</keyword>
<feature type="transmembrane region" description="Helical" evidence="14">
    <location>
        <begin position="99"/>
        <end position="117"/>
    </location>
</feature>
<feature type="domain" description="D-glucuronyl C5-epimerase beta-sandwich" evidence="16">
    <location>
        <begin position="304"/>
        <end position="428"/>
    </location>
</feature>
<dbReference type="InterPro" id="IPR039721">
    <property type="entry name" value="C5-epimerase"/>
</dbReference>
<evidence type="ECO:0000256" key="9">
    <source>
        <dbReference type="ARBA" id="ARBA00022989"/>
    </source>
</evidence>
<evidence type="ECO:0000256" key="1">
    <source>
        <dbReference type="ARBA" id="ARBA00000434"/>
    </source>
</evidence>
<dbReference type="PANTHER" id="PTHR13174:SF3">
    <property type="entry name" value="D-GLUCURONYL C5-EPIMERASE"/>
    <property type="match status" value="1"/>
</dbReference>
<evidence type="ECO:0000256" key="5">
    <source>
        <dbReference type="ARBA" id="ARBA00005584"/>
    </source>
</evidence>
<dbReference type="AlphaFoldDB" id="A0A7R8U9Y5"/>
<dbReference type="OMA" id="RGVFMYF"/>
<dbReference type="InParanoid" id="A0A7R8U9Y5"/>
<feature type="region of interest" description="Disordered" evidence="13">
    <location>
        <begin position="1"/>
        <end position="56"/>
    </location>
</feature>
<evidence type="ECO:0000256" key="4">
    <source>
        <dbReference type="ARBA" id="ARBA00005093"/>
    </source>
</evidence>